<reference evidence="1" key="1">
    <citation type="journal article" date="2019" name="Sci. Rep.">
        <title>Draft genome of Tanacetum cinerariifolium, the natural source of mosquito coil.</title>
        <authorList>
            <person name="Yamashiro T."/>
            <person name="Shiraishi A."/>
            <person name="Satake H."/>
            <person name="Nakayama K."/>
        </authorList>
    </citation>
    <scope>NUCLEOTIDE SEQUENCE</scope>
</reference>
<comment type="caution">
    <text evidence="1">The sequence shown here is derived from an EMBL/GenBank/DDBJ whole genome shotgun (WGS) entry which is preliminary data.</text>
</comment>
<evidence type="ECO:0000313" key="1">
    <source>
        <dbReference type="EMBL" id="GEU78778.1"/>
    </source>
</evidence>
<dbReference type="EMBL" id="BKCJ010007741">
    <property type="protein sequence ID" value="GEU78778.1"/>
    <property type="molecule type" value="Genomic_DNA"/>
</dbReference>
<accession>A0A6L2MXR5</accession>
<gene>
    <name evidence="1" type="ORF">Tci_050756</name>
</gene>
<dbReference type="AlphaFoldDB" id="A0A6L2MXR5"/>
<organism evidence="1">
    <name type="scientific">Tanacetum cinerariifolium</name>
    <name type="common">Dalmatian daisy</name>
    <name type="synonym">Chrysanthemum cinerariifolium</name>
    <dbReference type="NCBI Taxonomy" id="118510"/>
    <lineage>
        <taxon>Eukaryota</taxon>
        <taxon>Viridiplantae</taxon>
        <taxon>Streptophyta</taxon>
        <taxon>Embryophyta</taxon>
        <taxon>Tracheophyta</taxon>
        <taxon>Spermatophyta</taxon>
        <taxon>Magnoliopsida</taxon>
        <taxon>eudicotyledons</taxon>
        <taxon>Gunneridae</taxon>
        <taxon>Pentapetalae</taxon>
        <taxon>asterids</taxon>
        <taxon>campanulids</taxon>
        <taxon>Asterales</taxon>
        <taxon>Asteraceae</taxon>
        <taxon>Asteroideae</taxon>
        <taxon>Anthemideae</taxon>
        <taxon>Anthemidinae</taxon>
        <taxon>Tanacetum</taxon>
    </lineage>
</organism>
<protein>
    <submittedName>
        <fullName evidence="1">Uncharacterized protein</fullName>
    </submittedName>
</protein>
<proteinExistence type="predicted"/>
<name>A0A6L2MXR5_TANCI</name>
<sequence>MEILPVPTSNKHCDRNLHTMKTNNLQVQYSLLILESNTSLWSIMMLVSSFMGMIMKNPTKLEVVGEAVKGTDDV</sequence>